<dbReference type="GeneID" id="33564189"/>
<dbReference type="RefSeq" id="XP_021886262.1">
    <property type="nucleotide sequence ID" value="XM_022022345.1"/>
</dbReference>
<accession>A0A1Y2H1Y8</accession>
<keyword evidence="4" id="KW-0175">Coiled coil</keyword>
<dbReference type="PANTHER" id="PTHR15111">
    <property type="entry name" value="RNA POLYMERASE II SUBUNIT 5-MEDIATING PROTEIN NNX3"/>
    <property type="match status" value="1"/>
</dbReference>
<dbReference type="InterPro" id="IPR004127">
    <property type="entry name" value="Prefoldin_subunit_alpha"/>
</dbReference>
<feature type="region of interest" description="Disordered" evidence="5">
    <location>
        <begin position="432"/>
        <end position="452"/>
    </location>
</feature>
<dbReference type="GO" id="GO:0005634">
    <property type="term" value="C:nucleus"/>
    <property type="evidence" value="ECO:0007669"/>
    <property type="project" value="UniProtKB-SubCell"/>
</dbReference>
<evidence type="ECO:0000256" key="5">
    <source>
        <dbReference type="SAM" id="MobiDB-lite"/>
    </source>
</evidence>
<feature type="compositionally biased region" description="Acidic residues" evidence="5">
    <location>
        <begin position="249"/>
        <end position="270"/>
    </location>
</feature>
<dbReference type="GO" id="GO:0000122">
    <property type="term" value="P:negative regulation of transcription by RNA polymerase II"/>
    <property type="evidence" value="ECO:0007669"/>
    <property type="project" value="TreeGrafter"/>
</dbReference>
<comment type="similarity">
    <text evidence="3">Belongs to the RNA polymerase II subunit 5-mediating protein family.</text>
</comment>
<evidence type="ECO:0000256" key="1">
    <source>
        <dbReference type="ARBA" id="ARBA00004123"/>
    </source>
</evidence>
<feature type="region of interest" description="Disordered" evidence="5">
    <location>
        <begin position="161"/>
        <end position="326"/>
    </location>
</feature>
<evidence type="ECO:0000313" key="7">
    <source>
        <dbReference type="Proteomes" id="UP000193648"/>
    </source>
</evidence>
<proteinExistence type="inferred from homology"/>
<comment type="subcellular location">
    <subcellularLocation>
        <location evidence="1">Nucleus</location>
    </subcellularLocation>
</comment>
<dbReference type="CDD" id="cd23159">
    <property type="entry name" value="Prefoldin_URI1"/>
    <property type="match status" value="1"/>
</dbReference>
<dbReference type="Proteomes" id="UP000193648">
    <property type="component" value="Unassembled WGS sequence"/>
</dbReference>
<keyword evidence="2" id="KW-0539">Nucleus</keyword>
<name>A0A1Y2H1Y8_9FUNG</name>
<dbReference type="InterPro" id="IPR052255">
    <property type="entry name" value="RNA_pol_II_subunit5-mediator"/>
</dbReference>
<evidence type="ECO:0000256" key="3">
    <source>
        <dbReference type="ARBA" id="ARBA00038295"/>
    </source>
</evidence>
<feature type="compositionally biased region" description="Basic and acidic residues" evidence="5">
    <location>
        <begin position="273"/>
        <end position="283"/>
    </location>
</feature>
<dbReference type="STRING" id="64571.A0A1Y2H1Y8"/>
<evidence type="ECO:0000256" key="2">
    <source>
        <dbReference type="ARBA" id="ARBA00023242"/>
    </source>
</evidence>
<feature type="compositionally biased region" description="Acidic residues" evidence="5">
    <location>
        <begin position="217"/>
        <end position="239"/>
    </location>
</feature>
<dbReference type="InParanoid" id="A0A1Y2H1Y8"/>
<dbReference type="InterPro" id="IPR009053">
    <property type="entry name" value="Prefoldin"/>
</dbReference>
<feature type="coiled-coil region" evidence="4">
    <location>
        <begin position="104"/>
        <end position="131"/>
    </location>
</feature>
<feature type="compositionally biased region" description="Polar residues" evidence="5">
    <location>
        <begin position="521"/>
        <end position="532"/>
    </location>
</feature>
<feature type="region of interest" description="Disordered" evidence="5">
    <location>
        <begin position="517"/>
        <end position="576"/>
    </location>
</feature>
<dbReference type="SUPFAM" id="SSF46579">
    <property type="entry name" value="Prefoldin"/>
    <property type="match status" value="1"/>
</dbReference>
<feature type="region of interest" description="Disordered" evidence="5">
    <location>
        <begin position="592"/>
        <end position="622"/>
    </location>
</feature>
<reference evidence="6 7" key="1">
    <citation type="submission" date="2016-07" db="EMBL/GenBank/DDBJ databases">
        <title>Pervasive Adenine N6-methylation of Active Genes in Fungi.</title>
        <authorList>
            <consortium name="DOE Joint Genome Institute"/>
            <person name="Mondo S.J."/>
            <person name="Dannebaum R.O."/>
            <person name="Kuo R.C."/>
            <person name="Labutti K."/>
            <person name="Haridas S."/>
            <person name="Kuo A."/>
            <person name="Salamov A."/>
            <person name="Ahrendt S.R."/>
            <person name="Lipzen A."/>
            <person name="Sullivan W."/>
            <person name="Andreopoulos W.B."/>
            <person name="Clum A."/>
            <person name="Lindquist E."/>
            <person name="Daum C."/>
            <person name="Ramamoorthy G.K."/>
            <person name="Gryganskyi A."/>
            <person name="Culley D."/>
            <person name="Magnuson J.K."/>
            <person name="James T.Y."/>
            <person name="O'Malley M.A."/>
            <person name="Stajich J.E."/>
            <person name="Spatafora J.W."/>
            <person name="Visel A."/>
            <person name="Grigoriev I.V."/>
        </authorList>
    </citation>
    <scope>NUCLEOTIDE SEQUENCE [LARGE SCALE GENOMIC DNA]</scope>
    <source>
        <strain evidence="6 7">NRRL 3116</strain>
    </source>
</reference>
<organism evidence="6 7">
    <name type="scientific">Lobosporangium transversale</name>
    <dbReference type="NCBI Taxonomy" id="64571"/>
    <lineage>
        <taxon>Eukaryota</taxon>
        <taxon>Fungi</taxon>
        <taxon>Fungi incertae sedis</taxon>
        <taxon>Mucoromycota</taxon>
        <taxon>Mortierellomycotina</taxon>
        <taxon>Mortierellomycetes</taxon>
        <taxon>Mortierellales</taxon>
        <taxon>Mortierellaceae</taxon>
        <taxon>Lobosporangium</taxon>
    </lineage>
</organism>
<comment type="caution">
    <text evidence="6">The sequence shown here is derived from an EMBL/GenBank/DDBJ whole genome shotgun (WGS) entry which is preliminary data.</text>
</comment>
<feature type="compositionally biased region" description="Low complexity" evidence="5">
    <location>
        <begin position="289"/>
        <end position="325"/>
    </location>
</feature>
<dbReference type="GO" id="GO:0003714">
    <property type="term" value="F:transcription corepressor activity"/>
    <property type="evidence" value="ECO:0007669"/>
    <property type="project" value="TreeGrafter"/>
</dbReference>
<dbReference type="GO" id="GO:0003682">
    <property type="term" value="F:chromatin binding"/>
    <property type="evidence" value="ECO:0007669"/>
    <property type="project" value="TreeGrafter"/>
</dbReference>
<dbReference type="Gene3D" id="1.10.287.370">
    <property type="match status" value="1"/>
</dbReference>
<gene>
    <name evidence="6" type="ORF">BCR41DRAFT_343749</name>
</gene>
<feature type="region of interest" description="Disordered" evidence="5">
    <location>
        <begin position="373"/>
        <end position="392"/>
    </location>
</feature>
<evidence type="ECO:0008006" key="8">
    <source>
        <dbReference type="Google" id="ProtNLM"/>
    </source>
</evidence>
<dbReference type="PANTHER" id="PTHR15111:SF0">
    <property type="entry name" value="UNCONVENTIONAL PREFOLDIN RPB5 INTERACTOR 1"/>
    <property type="match status" value="1"/>
</dbReference>
<protein>
    <recommendedName>
        <fullName evidence="8">Prefoldin subunit-domain-containing protein</fullName>
    </recommendedName>
</protein>
<dbReference type="AlphaFoldDB" id="A0A1Y2H1Y8"/>
<sequence>MDQLHAKGKGKAREEEATELATYFAKFSAALTQIEEELTRWKGYEEDYRALKSTLLDLPKETTHSVMVPIGNLAFMPGKLVHTNEILVMLGDNWFVDRSAVQAAEIVDRRIEFVHENLAKLQAQEEQIRSKSGIAPGLLGGQEYNEEGLPIVEITEPYFSDDEENKDEKSKQPALLPFSQKTPEEQAEDRAILDRIAELEREDEERERRREAGEIVTSEEETDSDDNGLPIEYDDEDSADEFRPKGLDSDEEYEEEVWEHSDDEDEEDAYEGTSRKPGEKAVRFADQVAKAIKSKSNSKSTLVAPPSVSAPTTTSPSATKAKSPSDLINQMKAKQQAVRSAATSEQIVNMANLESTFANLTTVPPSVKAPVFEEKNKPEPAPLKSALKPPPKKTSLFKQMRAEAEEKTKNTPVLVESIDVAQDIPPKKLSKFARDRAAAGKSTSANTTLAKPAVMGASENVSEKNVVELPVSPLAQAKNKMNIPEASEVVERNVSPAIPSISESRLLSKAMVSEVKEATPGKSSISNLTTQGFEEPLPSRRKPSLFRRQQQNQAINHLEPEPAVPEASFVDPDDDNDIKEYRSVKAIPTVVSARSISSSASKEPVTSPSEPKSENDVGPIIPADPAKRIIPVAASSKLRDTSLMKGAVVEHEEFEPVDEDELEDDMLMRQVLCEEKEAQKKKTPFLTNSFRCLL</sequence>
<dbReference type="Pfam" id="PF02996">
    <property type="entry name" value="Prefoldin"/>
    <property type="match status" value="1"/>
</dbReference>
<dbReference type="GO" id="GO:0019212">
    <property type="term" value="F:phosphatase inhibitor activity"/>
    <property type="evidence" value="ECO:0007669"/>
    <property type="project" value="TreeGrafter"/>
</dbReference>
<feature type="compositionally biased region" description="Basic and acidic residues" evidence="5">
    <location>
        <begin position="182"/>
        <end position="199"/>
    </location>
</feature>
<evidence type="ECO:0000313" key="6">
    <source>
        <dbReference type="EMBL" id="ORZ28589.1"/>
    </source>
</evidence>
<keyword evidence="7" id="KW-1185">Reference proteome</keyword>
<dbReference type="OrthoDB" id="21413at2759"/>
<evidence type="ECO:0000256" key="4">
    <source>
        <dbReference type="SAM" id="Coils"/>
    </source>
</evidence>
<feature type="compositionally biased region" description="Low complexity" evidence="5">
    <location>
        <begin position="592"/>
        <end position="601"/>
    </location>
</feature>
<dbReference type="EMBL" id="MCFF01000001">
    <property type="protein sequence ID" value="ORZ28589.1"/>
    <property type="molecule type" value="Genomic_DNA"/>
</dbReference>